<feature type="compositionally biased region" description="Basic and acidic residues" evidence="1">
    <location>
        <begin position="774"/>
        <end position="783"/>
    </location>
</feature>
<feature type="region of interest" description="Disordered" evidence="1">
    <location>
        <begin position="2552"/>
        <end position="2581"/>
    </location>
</feature>
<comment type="caution">
    <text evidence="2">The sequence shown here is derived from an EMBL/GenBank/DDBJ whole genome shotgun (WGS) entry which is preliminary data.</text>
</comment>
<feature type="compositionally biased region" description="Polar residues" evidence="1">
    <location>
        <begin position="37"/>
        <end position="52"/>
    </location>
</feature>
<feature type="region of interest" description="Disordered" evidence="1">
    <location>
        <begin position="358"/>
        <end position="494"/>
    </location>
</feature>
<feature type="region of interest" description="Disordered" evidence="1">
    <location>
        <begin position="1404"/>
        <end position="1440"/>
    </location>
</feature>
<gene>
    <name evidence="2" type="ORF">GN958_ATG11752</name>
</gene>
<dbReference type="InterPro" id="IPR016024">
    <property type="entry name" value="ARM-type_fold"/>
</dbReference>
<feature type="region of interest" description="Disordered" evidence="1">
    <location>
        <begin position="1680"/>
        <end position="1714"/>
    </location>
</feature>
<reference evidence="2" key="1">
    <citation type="submission" date="2020-03" db="EMBL/GenBank/DDBJ databases">
        <title>Hybrid Assembly of Korean Phytophthora infestans isolates.</title>
        <authorList>
            <person name="Prokchorchik M."/>
            <person name="Lee Y."/>
            <person name="Seo J."/>
            <person name="Cho J.-H."/>
            <person name="Park Y.-E."/>
            <person name="Jang D.-C."/>
            <person name="Im J.-S."/>
            <person name="Choi J.-G."/>
            <person name="Park H.-J."/>
            <person name="Lee G.-B."/>
            <person name="Lee Y.-G."/>
            <person name="Hong S.-Y."/>
            <person name="Cho K."/>
            <person name="Sohn K.H."/>
        </authorList>
    </citation>
    <scope>NUCLEOTIDE SEQUENCE</scope>
    <source>
        <strain evidence="2">KR_2_A2</strain>
    </source>
</reference>
<feature type="compositionally biased region" description="Polar residues" evidence="1">
    <location>
        <begin position="603"/>
        <end position="612"/>
    </location>
</feature>
<feature type="compositionally biased region" description="Acidic residues" evidence="1">
    <location>
        <begin position="2093"/>
        <end position="2104"/>
    </location>
</feature>
<feature type="compositionally biased region" description="Basic residues" evidence="1">
    <location>
        <begin position="645"/>
        <end position="657"/>
    </location>
</feature>
<feature type="region of interest" description="Disordered" evidence="1">
    <location>
        <begin position="2505"/>
        <end position="2534"/>
    </location>
</feature>
<dbReference type="SUPFAM" id="SSF48371">
    <property type="entry name" value="ARM repeat"/>
    <property type="match status" value="1"/>
</dbReference>
<feature type="region of interest" description="Disordered" evidence="1">
    <location>
        <begin position="585"/>
        <end position="699"/>
    </location>
</feature>
<feature type="region of interest" description="Disordered" evidence="1">
    <location>
        <begin position="1266"/>
        <end position="1302"/>
    </location>
</feature>
<evidence type="ECO:0000313" key="3">
    <source>
        <dbReference type="Proteomes" id="UP000704712"/>
    </source>
</evidence>
<name>A0A8S9UEL9_PHYIN</name>
<feature type="region of interest" description="Disordered" evidence="1">
    <location>
        <begin position="1"/>
        <end position="62"/>
    </location>
</feature>
<feature type="compositionally biased region" description="Acidic residues" evidence="1">
    <location>
        <begin position="1684"/>
        <end position="1695"/>
    </location>
</feature>
<feature type="compositionally biased region" description="Basic and acidic residues" evidence="1">
    <location>
        <begin position="631"/>
        <end position="644"/>
    </location>
</feature>
<dbReference type="Proteomes" id="UP000704712">
    <property type="component" value="Unassembled WGS sequence"/>
</dbReference>
<feature type="compositionally biased region" description="Acidic residues" evidence="1">
    <location>
        <begin position="1821"/>
        <end position="1832"/>
    </location>
</feature>
<sequence length="2733" mass="286532">MRNRVLEEKGPAPKTENQRTTQRRARTAESMKGRQASPHSTRASQKPSAASSRRQRDLSDSVVQTQKQVTEILEAITSVEADAVSVKNSLSLLLRVIRSAPQITAECIHEQSGELLLLDTIQTHSSHAVLLCYGCVLMRKLCHLSVESVELFVQHGIISTVAQALLSFPEDAILQASACGCLAVLTQSSDGSKNEMLAINEPSILKLVLASLEIHREYSNLTRQVQIYACEVLTELCDYGGSSTVASLITPDRQRTTESPIQLAVSLIQQSMAREDKKVTCSFCSLLLCLASNSSAAAADLREYGAIADISLVMAKYPVDEGIIRFSTAALREIAETSLSRSPSKSVHEKARIILDEHMSLLSPTPAQPTKRERSPVATALSSRNRDTSPRPTSRRGESGQKSTGRRRPKSPASRPSTSSGIPGPSNMRSFGQMSSSLGGAPGPSFFTSPVKLLDDTRSLTPKPSRLPPPRSRDEHIQRAGEMKRRKNGNEHRDRLLMKTYGHTPTALKTQRSAGAVDRGLSRESSRSRFSPLKNNYLGADAVTFVIPPPLSTSHSLEQPIVSKTPTRPHSARLTPLVNERVKISPASSAEWGSGDDAWPMESSMSTGNLRPQTAVVVTKLTDPINQQGRRIQDPGKRKPERHSPRTSKTARRTPRSRKTDSFGSSTFVVEDDTTNQEQHPEAVSGPPAGTTCSSSSDLTEMDQPMAELREFAQQLLKEEARISSLLAQTASKSPGLNRMSFSDKLHKMIQIAESSMYERSLAMASHAASETTHISRDTRPERQTAAVKDVTRISTSRRAPQVADSKADAPKLPSSGYKKSRALTVGQKKEKKSQAKVEVTVSARGDRNLLSKLDPNVRSPSIPLLEPLNVGSEKAPAKNQSEQEEGPCQENLVLSGTEDSPYKKEAEPDTFNEESILEEIPDAASPIEALGLVEEKENELIPENIDVVHDESRFRSFDDVTSVPTEEVPIIEEIGFVSPLKEGDGTLPLEDTYEEDQQAFEPEDRKSEDDETDLPQLRGAPSQDEPEYSQQNYVEGAADELEFVELPNQSQEEPTLLMDWSRDRDACERIAARGISAALAETEARGKLYTLLPGNDSVDRKFDEHAEKREPSFPQSPAVDNNDEDTDNHLTVTTATAVALSVKAMLTETVCKVSQRLELQVDIDKSSTVSNEVVDAVDQTADDVSLSSGAGDCSEKLSTLSKRTTEVEHEIVTATHAETKISEPTEPEAAVGGVEEADLVAEVQDAVEEALRAVSEAASVATAEAVPTVDTVEPEPTEPEAVELETVAADTTEPDTTEPETTDRADAVEVMQVAAVAEALVSAVECAALAAVAKEAVTAIVDEVAIDVPVETEVPETAEVPTEPEAAVGGVEEADVVAEVQDAVEEALRAVSEAVSVATAEAVPTVETVEPEPTEPEAVELETVAADTTEPDTTEPETTDRADAVEVMEVAAVAEALVSAVECAALAAGAKEAVTAIVDEVAIDVPVETEVPEAAEVPTEPEAAVGGVEEADVVAEVQDAVEEALRAVSEAVSVATAEAVPTVETVEPEPTEPEAVELETVAADTTEPDTTEPETTDRADAVEVMEVAAVAEALVSAVECAALAAGAKEAATAIVDEVAIDVPVETEVPEAAEVPTEPEAAVGGVEEADVVAEVQDAVEEALRAVSEAVSVATAEAVPTVDTVEPEPTEPEAVELETVAADTTEPDTTEPETTDRADAVEVMEVAAVAEALVTAVECAALAAGAKEAATAIVDEVAIDVPVETEVPEAAEVPAEPEAAVGGVEEADVVAEVQDAVEEALRAVSEAVSVATAEAVPTVETVEPEPTEPEAVELETVAADTTEPDTTEPETTDRADAVEVMEVAAVAEALVSAVECAALAAGAKEAATAIVDEVAIDVPVETEVPEAAEVPAEPEAAVGGVEEADVVAQDAVEEALRAVSEAASVATAEAVPTVETVEPEPTEPGAVELETVAADTTEPDTTEPETTDRADAVEVIEVAAVAEALVSAVECAALAAVAKEAVTAIVDEVAIDVPVETEVPETAEVPTEPEAAVGGVEEADVVAEVQDAVEEALRAVSEAVSVATAEAVPTVETVEPEPTEPEAVELETVAADTTEPDTTEPETTDRADAVEVMEVAAVAEALVSAVECAALAAGAKEAATAIVDEVAIDVPVETEVPEAAEVPAEPEAAVGGVEEADVVAEVQDAVEEALRAVSEAASVATAEAVPTVETVEPEPTEPEAVELETVAADTTEPDTTEPETTDRADAVEVMEVAAVAEALVSAVECAALAAGAKEAATAIVDEVAIDVPVETEVPEAAEVPAEPEAAVGGVEEADVVAEVQDAVEEALRAVSEAASVATAEAVPTVETVEPEPTEPEAVELETVAADTTEPDTTEPETTDRADAVEVMEVAAVAEALVSAVECAALAAGAKEAVTAIVDEVAIDVPVETGVPETAEVPTEPEAAVGGVEEADVVAEVQDAVEEALRAVSEAASVATAEAVPTVETVELEPTEPEAVELETVAADTTEPDTTEPETTDRADAVEVMEVAVVDEALVSKASNGDTKDGASTLDKPSPEDPDETELETEVAATAQELVNAVEAQATPSHVVSAAAVTSAVIGTLLGLIDTVELEFEGPDEWSTAAVIHPALQEADTATLYLAHRATATNDQTGNNITPNKLDVARSSLYCKAEDVAPESSNDTDLIRLPEPSPAELSAAAIGVAVVGALLDVVDVIDA</sequence>
<evidence type="ECO:0000313" key="2">
    <source>
        <dbReference type="EMBL" id="KAF4139090.1"/>
    </source>
</evidence>
<feature type="region of interest" description="Disordered" evidence="1">
    <location>
        <begin position="1541"/>
        <end position="1577"/>
    </location>
</feature>
<feature type="compositionally biased region" description="Basic and acidic residues" evidence="1">
    <location>
        <begin position="471"/>
        <end position="494"/>
    </location>
</feature>
<feature type="compositionally biased region" description="Basic and acidic residues" evidence="1">
    <location>
        <begin position="1"/>
        <end position="11"/>
    </location>
</feature>
<feature type="compositionally biased region" description="Acidic residues" evidence="1">
    <location>
        <begin position="2230"/>
        <end position="2241"/>
    </location>
</feature>
<feature type="region of interest" description="Disordered" evidence="1">
    <location>
        <begin position="995"/>
        <end position="1030"/>
    </location>
</feature>
<feature type="compositionally biased region" description="Acidic residues" evidence="1">
    <location>
        <begin position="1273"/>
        <end position="1284"/>
    </location>
</feature>
<feature type="region of interest" description="Disordered" evidence="1">
    <location>
        <begin position="2223"/>
        <end position="2260"/>
    </location>
</feature>
<feature type="region of interest" description="Disordered" evidence="1">
    <location>
        <begin position="2360"/>
        <end position="2397"/>
    </location>
</feature>
<feature type="compositionally biased region" description="Polar residues" evidence="1">
    <location>
        <begin position="427"/>
        <end position="438"/>
    </location>
</feature>
<feature type="compositionally biased region" description="Acidic residues" evidence="1">
    <location>
        <begin position="1410"/>
        <end position="1421"/>
    </location>
</feature>
<feature type="region of interest" description="Disordered" evidence="1">
    <location>
        <begin position="1104"/>
        <end position="1123"/>
    </location>
</feature>
<accession>A0A8S9UEL9</accession>
<feature type="region of interest" description="Disordered" evidence="1">
    <location>
        <begin position="770"/>
        <end position="839"/>
    </location>
</feature>
<protein>
    <submittedName>
        <fullName evidence="2">Uncharacterized protein</fullName>
    </submittedName>
</protein>
<evidence type="ECO:0000256" key="1">
    <source>
        <dbReference type="SAM" id="MobiDB-lite"/>
    </source>
</evidence>
<feature type="region of interest" description="Disordered" evidence="1">
    <location>
        <begin position="851"/>
        <end position="911"/>
    </location>
</feature>
<feature type="compositionally biased region" description="Acidic residues" evidence="1">
    <location>
        <begin position="2505"/>
        <end position="2515"/>
    </location>
</feature>
<feature type="compositionally biased region" description="Low complexity" evidence="1">
    <location>
        <begin position="411"/>
        <end position="420"/>
    </location>
</feature>
<proteinExistence type="predicted"/>
<feature type="region of interest" description="Disordered" evidence="1">
    <location>
        <begin position="2087"/>
        <end position="2123"/>
    </location>
</feature>
<feature type="region of interest" description="Disordered" evidence="1">
    <location>
        <begin position="1815"/>
        <end position="1851"/>
    </location>
</feature>
<organism evidence="2 3">
    <name type="scientific">Phytophthora infestans</name>
    <name type="common">Potato late blight agent</name>
    <name type="synonym">Botrytis infestans</name>
    <dbReference type="NCBI Taxonomy" id="4787"/>
    <lineage>
        <taxon>Eukaryota</taxon>
        <taxon>Sar</taxon>
        <taxon>Stramenopiles</taxon>
        <taxon>Oomycota</taxon>
        <taxon>Peronosporomycetes</taxon>
        <taxon>Peronosporales</taxon>
        <taxon>Peronosporaceae</taxon>
        <taxon>Phytophthora</taxon>
    </lineage>
</organism>
<feature type="compositionally biased region" description="Acidic residues" evidence="1">
    <location>
        <begin position="2367"/>
        <end position="2378"/>
    </location>
</feature>
<feature type="region of interest" description="Disordered" evidence="1">
    <location>
        <begin position="510"/>
        <end position="529"/>
    </location>
</feature>
<feature type="compositionally biased region" description="Acidic residues" evidence="1">
    <location>
        <begin position="1547"/>
        <end position="1558"/>
    </location>
</feature>
<feature type="compositionally biased region" description="Basic and acidic residues" evidence="1">
    <location>
        <begin position="384"/>
        <end position="399"/>
    </location>
</feature>
<dbReference type="EMBL" id="JAACNO010001584">
    <property type="protein sequence ID" value="KAF4139090.1"/>
    <property type="molecule type" value="Genomic_DNA"/>
</dbReference>